<dbReference type="Gene3D" id="2.60.120.10">
    <property type="entry name" value="Jelly Rolls"/>
    <property type="match status" value="1"/>
</dbReference>
<sequence>MILNNSISSHFKNSERNASWLKRFLKAGAFLKLPAADLQHFVAQLQEIPVRCGQNIVTQCAKANHYYIIKEGRGKVTRRNSSQNVDLAVISTGEGFGEDAIISHQQRNATVTMLEAGSVMRIPADSFMSLIVSPIIKSISYEEALAESFPQKILIDVRSNERHSNSGLRNSINIPLILMRSNIQSLNHNKAYVLYCDNGQASAAAAFILTQDGFTAEYIEGGLASKNTFKKTTNKQANTLKAQIRPNSVLIKNEEAFEEVDIDIEAEIANIQSQLESLSDIEEAIENKTNNSMEDNLLWTSIPLPEPSALESEEANENLSHGWVNDSTLWDNMLGYRSDSKIEQLLEAHEEIVSDKGEGPTLPQLSRITHDTINTKPEFLVATKPQTAQIQTKKSNGVLKYSVISIASVLSVVGAYSFFLDTETKQSFNQELSILKNSIAQDANDFIKDSTTFSTQSTSTIVTTSTVDQQNKIRAIDLKKKQAALLQSKQDAAAELKRKLGLKTEQSILPQANIAAENTRSNTPVITDEPTPVEDHVPDQTLVPETSTISEAIDILNQPEAGTVPLTRWKPEVSTSPENISSPEGGT</sequence>
<dbReference type="CDD" id="cd00158">
    <property type="entry name" value="RHOD"/>
    <property type="match status" value="1"/>
</dbReference>
<evidence type="ECO:0000313" key="4">
    <source>
        <dbReference type="EMBL" id="VAW83307.1"/>
    </source>
</evidence>
<dbReference type="InterPro" id="IPR001763">
    <property type="entry name" value="Rhodanese-like_dom"/>
</dbReference>
<dbReference type="InterPro" id="IPR000595">
    <property type="entry name" value="cNMP-bd_dom"/>
</dbReference>
<feature type="domain" description="Cyclic nucleotide-binding" evidence="2">
    <location>
        <begin position="29"/>
        <end position="131"/>
    </location>
</feature>
<reference evidence="4" key="1">
    <citation type="submission" date="2018-06" db="EMBL/GenBank/DDBJ databases">
        <authorList>
            <person name="Zhirakovskaya E."/>
        </authorList>
    </citation>
    <scope>NUCLEOTIDE SEQUENCE</scope>
</reference>
<evidence type="ECO:0000259" key="2">
    <source>
        <dbReference type="PROSITE" id="PS50042"/>
    </source>
</evidence>
<dbReference type="InterPro" id="IPR018490">
    <property type="entry name" value="cNMP-bd_dom_sf"/>
</dbReference>
<accession>A0A3B0Z767</accession>
<dbReference type="PROSITE" id="PS50042">
    <property type="entry name" value="CNMP_BINDING_3"/>
    <property type="match status" value="1"/>
</dbReference>
<name>A0A3B0Z767_9ZZZZ</name>
<dbReference type="SUPFAM" id="SSF51206">
    <property type="entry name" value="cAMP-binding domain-like"/>
    <property type="match status" value="1"/>
</dbReference>
<proteinExistence type="predicted"/>
<dbReference type="PROSITE" id="PS50206">
    <property type="entry name" value="RHODANESE_3"/>
    <property type="match status" value="1"/>
</dbReference>
<dbReference type="Pfam" id="PF00027">
    <property type="entry name" value="cNMP_binding"/>
    <property type="match status" value="1"/>
</dbReference>
<feature type="region of interest" description="Disordered" evidence="1">
    <location>
        <begin position="557"/>
        <end position="587"/>
    </location>
</feature>
<dbReference type="EMBL" id="UOFO01000003">
    <property type="protein sequence ID" value="VAW83307.1"/>
    <property type="molecule type" value="Genomic_DNA"/>
</dbReference>
<evidence type="ECO:0008006" key="5">
    <source>
        <dbReference type="Google" id="ProtNLM"/>
    </source>
</evidence>
<feature type="compositionally biased region" description="Polar residues" evidence="1">
    <location>
        <begin position="573"/>
        <end position="587"/>
    </location>
</feature>
<evidence type="ECO:0000259" key="3">
    <source>
        <dbReference type="PROSITE" id="PS50206"/>
    </source>
</evidence>
<dbReference type="PANTHER" id="PTHR43031">
    <property type="entry name" value="FAD-DEPENDENT OXIDOREDUCTASE"/>
    <property type="match status" value="1"/>
</dbReference>
<dbReference type="InterPro" id="IPR014710">
    <property type="entry name" value="RmlC-like_jellyroll"/>
</dbReference>
<dbReference type="InterPro" id="IPR050229">
    <property type="entry name" value="GlpE_sulfurtransferase"/>
</dbReference>
<gene>
    <name evidence="4" type="ORF">MNBD_GAMMA16-415</name>
</gene>
<dbReference type="AlphaFoldDB" id="A0A3B0Z767"/>
<dbReference type="PANTHER" id="PTHR43031:SF1">
    <property type="entry name" value="PYRIDINE NUCLEOTIDE-DISULPHIDE OXIDOREDUCTASE"/>
    <property type="match status" value="1"/>
</dbReference>
<dbReference type="InterPro" id="IPR036873">
    <property type="entry name" value="Rhodanese-like_dom_sf"/>
</dbReference>
<dbReference type="SMART" id="SM00100">
    <property type="entry name" value="cNMP"/>
    <property type="match status" value="1"/>
</dbReference>
<organism evidence="4">
    <name type="scientific">hydrothermal vent metagenome</name>
    <dbReference type="NCBI Taxonomy" id="652676"/>
    <lineage>
        <taxon>unclassified sequences</taxon>
        <taxon>metagenomes</taxon>
        <taxon>ecological metagenomes</taxon>
    </lineage>
</organism>
<dbReference type="SUPFAM" id="SSF52821">
    <property type="entry name" value="Rhodanese/Cell cycle control phosphatase"/>
    <property type="match status" value="1"/>
</dbReference>
<dbReference type="Gene3D" id="3.40.250.10">
    <property type="entry name" value="Rhodanese-like domain"/>
    <property type="match status" value="1"/>
</dbReference>
<dbReference type="CDD" id="cd00038">
    <property type="entry name" value="CAP_ED"/>
    <property type="match status" value="1"/>
</dbReference>
<dbReference type="SMART" id="SM00450">
    <property type="entry name" value="RHOD"/>
    <property type="match status" value="1"/>
</dbReference>
<evidence type="ECO:0000256" key="1">
    <source>
        <dbReference type="SAM" id="MobiDB-lite"/>
    </source>
</evidence>
<feature type="domain" description="Rhodanese" evidence="3">
    <location>
        <begin position="148"/>
        <end position="234"/>
    </location>
</feature>
<dbReference type="Pfam" id="PF00581">
    <property type="entry name" value="Rhodanese"/>
    <property type="match status" value="1"/>
</dbReference>
<protein>
    <recommendedName>
        <fullName evidence="5">Cyclic nucleotide-binding domain-containing protein</fullName>
    </recommendedName>
</protein>